<dbReference type="Proteomes" id="UP001320972">
    <property type="component" value="Unassembled WGS sequence"/>
</dbReference>
<sequence>MHTISKFGAAVLIVGAVILVGPTFGFSSIAADRGVGVSVSQENGLVGLEPRENIQEINRGNSRVVGEIGNNVDGTMELTVSVEQAPLQITNEDELATLESGQTRDVEVACDGQGKGDGPITIIVDIAVVSSGVTIEQASMDVPVSYNCGGPPGGGDPPDSGDQFEVQTVGTGESDSIAVFELTNTGAAQEVHRVSLDGTTVGATHVENQNSVEFRIDDESGTEIGSAEPQGNQQWNIDGSRKKIDQEPTIDADETVTITVGEFWDNDGSVDLEGGTIELTLYRQGNNAIQSISVSVPVQASGDGDVESDGDVIVEDSDEVSGDMSAGGDVSTGWESEVDGNIDANGDVSTGDSSEVDGDVAAGDDASTGWDSEVDGNLEAGNDVSVGSESEIGGNVVAGGNVETGWDSTIDGSVNAGGDVSTGDSSEIDGDISAEGDVIIGNSSDVDGDIIADGNVYINESAQVDGDITAGGNVFVGWNAEISGSVDSDGDVSVNGGAIDGSMTAGGNIELEWGTEVGGDVHGDGDVTIDSGAEIDGTVSTGGELDDQR</sequence>
<gene>
    <name evidence="2" type="ORF">OB955_16815</name>
</gene>
<reference evidence="2 3" key="1">
    <citation type="submission" date="2022-09" db="EMBL/GenBank/DDBJ databases">
        <title>Enrichment on poylsaccharides allowed isolation of novel metabolic and taxonomic groups of Haloarchaea.</title>
        <authorList>
            <person name="Sorokin D.Y."/>
            <person name="Elcheninov A.G."/>
            <person name="Khizhniak T.V."/>
            <person name="Kolganova T.V."/>
            <person name="Kublanov I.V."/>
        </authorList>
    </citation>
    <scope>NUCLEOTIDE SEQUENCE [LARGE SCALE GENOMIC DNA]</scope>
    <source>
        <strain evidence="2 3">AArc-m2/3/4</strain>
    </source>
</reference>
<keyword evidence="3" id="KW-1185">Reference proteome</keyword>
<dbReference type="PANTHER" id="PTHR35024">
    <property type="entry name" value="HYPOTHETICAL CYTOSOLIC PROTEIN"/>
    <property type="match status" value="1"/>
</dbReference>
<dbReference type="Gene3D" id="2.160.10.10">
    <property type="entry name" value="Hexapeptide repeat proteins"/>
    <property type="match status" value="1"/>
</dbReference>
<comment type="caution">
    <text evidence="2">The sequence shown here is derived from an EMBL/GenBank/DDBJ whole genome shotgun (WGS) entry which is preliminary data.</text>
</comment>
<dbReference type="InterPro" id="IPR007607">
    <property type="entry name" value="BacA/B"/>
</dbReference>
<dbReference type="Pfam" id="PF04519">
    <property type="entry name" value="Bactofilin"/>
    <property type="match status" value="1"/>
</dbReference>
<evidence type="ECO:0000313" key="3">
    <source>
        <dbReference type="Proteomes" id="UP001320972"/>
    </source>
</evidence>
<organism evidence="2 3">
    <name type="scientific">Natronoglomus mannanivorans</name>
    <dbReference type="NCBI Taxonomy" id="2979990"/>
    <lineage>
        <taxon>Archaea</taxon>
        <taxon>Methanobacteriati</taxon>
        <taxon>Methanobacteriota</taxon>
        <taxon>Stenosarchaea group</taxon>
        <taxon>Halobacteria</taxon>
        <taxon>Halobacteriales</taxon>
        <taxon>Natrialbaceae</taxon>
        <taxon>Natronoglomus</taxon>
    </lineage>
</organism>
<feature type="region of interest" description="Disordered" evidence="1">
    <location>
        <begin position="522"/>
        <end position="549"/>
    </location>
</feature>
<accession>A0ABT2QHH7</accession>
<feature type="region of interest" description="Disordered" evidence="1">
    <location>
        <begin position="316"/>
        <end position="375"/>
    </location>
</feature>
<protein>
    <submittedName>
        <fullName evidence="2">Polymer-forming cytoskeletal protein</fullName>
    </submittedName>
</protein>
<dbReference type="EMBL" id="JAOPKB010000011">
    <property type="protein sequence ID" value="MCU4974387.1"/>
    <property type="molecule type" value="Genomic_DNA"/>
</dbReference>
<dbReference type="SUPFAM" id="SSF51161">
    <property type="entry name" value="Trimeric LpxA-like enzymes"/>
    <property type="match status" value="2"/>
</dbReference>
<name>A0ABT2QHH7_9EURY</name>
<evidence type="ECO:0000313" key="2">
    <source>
        <dbReference type="EMBL" id="MCU4974387.1"/>
    </source>
</evidence>
<proteinExistence type="predicted"/>
<dbReference type="PANTHER" id="PTHR35024:SF4">
    <property type="entry name" value="POLYMER-FORMING CYTOSKELETAL PROTEIN"/>
    <property type="match status" value="1"/>
</dbReference>
<evidence type="ECO:0000256" key="1">
    <source>
        <dbReference type="SAM" id="MobiDB-lite"/>
    </source>
</evidence>
<dbReference type="InterPro" id="IPR011004">
    <property type="entry name" value="Trimer_LpxA-like_sf"/>
</dbReference>
<dbReference type="RefSeq" id="WP_338008502.1">
    <property type="nucleotide sequence ID" value="NZ_JAOPKB010000011.1"/>
</dbReference>